<dbReference type="OrthoDB" id="409956at2759"/>
<feature type="signal peptide" evidence="7">
    <location>
        <begin position="1"/>
        <end position="21"/>
    </location>
</feature>
<dbReference type="PIRSF" id="PIRSF000189">
    <property type="entry name" value="D-aa_oxidase"/>
    <property type="match status" value="1"/>
</dbReference>
<evidence type="ECO:0000256" key="6">
    <source>
        <dbReference type="PIRSR" id="PIRSR000189-1"/>
    </source>
</evidence>
<dbReference type="InterPro" id="IPR023209">
    <property type="entry name" value="DAO"/>
</dbReference>
<proteinExistence type="inferred from homology"/>
<dbReference type="Gene3D" id="3.40.50.720">
    <property type="entry name" value="NAD(P)-binding Rossmann-like Domain"/>
    <property type="match status" value="1"/>
</dbReference>
<keyword evidence="4 6" id="KW-0274">FAD</keyword>
<dbReference type="Gene3D" id="3.30.9.10">
    <property type="entry name" value="D-Amino Acid Oxidase, subunit A, domain 2"/>
    <property type="match status" value="1"/>
</dbReference>
<dbReference type="PANTHER" id="PTHR11530:SF11">
    <property type="entry name" value="D-ASPARTATE OXIDASE"/>
    <property type="match status" value="1"/>
</dbReference>
<feature type="binding site" evidence="6">
    <location>
        <position position="231"/>
    </location>
    <ligand>
        <name>D-dopa</name>
        <dbReference type="ChEBI" id="CHEBI:149689"/>
    </ligand>
</feature>
<keyword evidence="7" id="KW-0732">Signal</keyword>
<evidence type="ECO:0000256" key="7">
    <source>
        <dbReference type="SAM" id="SignalP"/>
    </source>
</evidence>
<dbReference type="SUPFAM" id="SSF51971">
    <property type="entry name" value="Nucleotide-binding domain"/>
    <property type="match status" value="1"/>
</dbReference>
<feature type="chain" id="PRO_5040899953" description="FAD dependent oxidoreductase domain-containing protein" evidence="7">
    <location>
        <begin position="22"/>
        <end position="366"/>
    </location>
</feature>
<evidence type="ECO:0000256" key="5">
    <source>
        <dbReference type="ARBA" id="ARBA00023002"/>
    </source>
</evidence>
<feature type="binding site" evidence="6">
    <location>
        <position position="167"/>
    </location>
    <ligand>
        <name>FAD</name>
        <dbReference type="ChEBI" id="CHEBI:57692"/>
    </ligand>
</feature>
<reference evidence="9" key="1">
    <citation type="submission" date="2022-07" db="EMBL/GenBank/DDBJ databases">
        <title>Phylogenomic reconstructions and comparative analyses of Kickxellomycotina fungi.</title>
        <authorList>
            <person name="Reynolds N.K."/>
            <person name="Stajich J.E."/>
            <person name="Barry K."/>
            <person name="Grigoriev I.V."/>
            <person name="Crous P."/>
            <person name="Smith M.E."/>
        </authorList>
    </citation>
    <scope>NUCLEOTIDE SEQUENCE</scope>
    <source>
        <strain evidence="9">RSA 567</strain>
    </source>
</reference>
<gene>
    <name evidence="9" type="ORF">H4R34_001426</name>
</gene>
<keyword evidence="5" id="KW-0560">Oxidoreductase</keyword>
<evidence type="ECO:0000313" key="9">
    <source>
        <dbReference type="EMBL" id="KAJ1983181.1"/>
    </source>
</evidence>
<sequence length="366" mass="40987">MASTTFPVTVLGAGVSGLTTALVLQQHGYPVTIVAQHFPGDESTTHYTSPWAGANWSPRASRDDPSHQAVDSATLIKLLHLAFKCPDSGVFLVDVWDGCEHRCSDNQLWFTHIVPEYRELPSEERPPKCEYVATYKTVCINVFQYLQWLQSQLTSLGGQCHRVHRPVGHIFDVWSLVPGTRLVVNCTGLSVRDLGGVLDNTVYPIRGQIAIVRAPQVKRHVSWMAEGTVNYVIPRGDGTVVLGGTYLPYIEDPQVDPATTEAILRNCLVICPELVDSTDSDASNRLRALQAQVIRECVGFRPMRMHKTRVELEHRVTPDGQKRPVCHNYGHGGYGYQSSWGYADLVRSLVDQEFRRQFQTMLHPRL</sequence>
<feature type="binding site" evidence="6">
    <location>
        <position position="301"/>
    </location>
    <ligand>
        <name>D-dopa</name>
        <dbReference type="ChEBI" id="CHEBI:149689"/>
    </ligand>
</feature>
<dbReference type="Pfam" id="PF01266">
    <property type="entry name" value="DAO"/>
    <property type="match status" value="1"/>
</dbReference>
<dbReference type="PANTHER" id="PTHR11530">
    <property type="entry name" value="D-AMINO ACID OXIDASE"/>
    <property type="match status" value="1"/>
</dbReference>
<dbReference type="EMBL" id="JANBQB010000066">
    <property type="protein sequence ID" value="KAJ1983181.1"/>
    <property type="molecule type" value="Genomic_DNA"/>
</dbReference>
<dbReference type="GO" id="GO:0071949">
    <property type="term" value="F:FAD binding"/>
    <property type="evidence" value="ECO:0007669"/>
    <property type="project" value="InterPro"/>
</dbReference>
<accession>A0A9W8EDT1</accession>
<protein>
    <recommendedName>
        <fullName evidence="8">FAD dependent oxidoreductase domain-containing protein</fullName>
    </recommendedName>
</protein>
<comment type="cofactor">
    <cofactor evidence="1 6">
        <name>FAD</name>
        <dbReference type="ChEBI" id="CHEBI:57692"/>
    </cofactor>
</comment>
<feature type="binding site" evidence="6">
    <location>
        <position position="333"/>
    </location>
    <ligand>
        <name>D-dopa</name>
        <dbReference type="ChEBI" id="CHEBI:149689"/>
    </ligand>
</feature>
<evidence type="ECO:0000256" key="2">
    <source>
        <dbReference type="ARBA" id="ARBA00006730"/>
    </source>
</evidence>
<keyword evidence="3" id="KW-0285">Flavoprotein</keyword>
<comment type="similarity">
    <text evidence="2">Belongs to the DAMOX/DASOX family.</text>
</comment>
<feature type="binding site" evidence="6">
    <location>
        <begin position="48"/>
        <end position="49"/>
    </location>
    <ligand>
        <name>FAD</name>
        <dbReference type="ChEBI" id="CHEBI:57692"/>
    </ligand>
</feature>
<dbReference type="AlphaFoldDB" id="A0A9W8EDT1"/>
<organism evidence="9 10">
    <name type="scientific">Dimargaris verticillata</name>
    <dbReference type="NCBI Taxonomy" id="2761393"/>
    <lineage>
        <taxon>Eukaryota</taxon>
        <taxon>Fungi</taxon>
        <taxon>Fungi incertae sedis</taxon>
        <taxon>Zoopagomycota</taxon>
        <taxon>Kickxellomycotina</taxon>
        <taxon>Dimargaritomycetes</taxon>
        <taxon>Dimargaritales</taxon>
        <taxon>Dimargaritaceae</taxon>
        <taxon>Dimargaris</taxon>
    </lineage>
</organism>
<dbReference type="GO" id="GO:0019478">
    <property type="term" value="P:D-amino acid catabolic process"/>
    <property type="evidence" value="ECO:0007669"/>
    <property type="project" value="TreeGrafter"/>
</dbReference>
<dbReference type="GO" id="GO:0005737">
    <property type="term" value="C:cytoplasm"/>
    <property type="evidence" value="ECO:0007669"/>
    <property type="project" value="TreeGrafter"/>
</dbReference>
<dbReference type="GO" id="GO:0003884">
    <property type="term" value="F:D-amino-acid oxidase activity"/>
    <property type="evidence" value="ECO:0007669"/>
    <property type="project" value="InterPro"/>
</dbReference>
<evidence type="ECO:0000313" key="10">
    <source>
        <dbReference type="Proteomes" id="UP001151582"/>
    </source>
</evidence>
<comment type="caution">
    <text evidence="9">The sequence shown here is derived from an EMBL/GenBank/DDBJ whole genome shotgun (WGS) entry which is preliminary data.</text>
</comment>
<evidence type="ECO:0000259" key="8">
    <source>
        <dbReference type="Pfam" id="PF01266"/>
    </source>
</evidence>
<evidence type="ECO:0000256" key="4">
    <source>
        <dbReference type="ARBA" id="ARBA00022827"/>
    </source>
</evidence>
<evidence type="ECO:0000256" key="1">
    <source>
        <dbReference type="ARBA" id="ARBA00001974"/>
    </source>
</evidence>
<dbReference type="Proteomes" id="UP001151582">
    <property type="component" value="Unassembled WGS sequence"/>
</dbReference>
<feature type="domain" description="FAD dependent oxidoreductase" evidence="8">
    <location>
        <begin position="8"/>
        <end position="347"/>
    </location>
</feature>
<evidence type="ECO:0000256" key="3">
    <source>
        <dbReference type="ARBA" id="ARBA00022630"/>
    </source>
</evidence>
<feature type="binding site" evidence="6">
    <location>
        <position position="187"/>
    </location>
    <ligand>
        <name>FAD</name>
        <dbReference type="ChEBI" id="CHEBI:57692"/>
    </ligand>
</feature>
<dbReference type="SUPFAM" id="SSF54373">
    <property type="entry name" value="FAD-linked reductases, C-terminal domain"/>
    <property type="match status" value="1"/>
</dbReference>
<keyword evidence="10" id="KW-1185">Reference proteome</keyword>
<dbReference type="InterPro" id="IPR006076">
    <property type="entry name" value="FAD-dep_OxRdtase"/>
</dbReference>
<name>A0A9W8EDT1_9FUNG</name>